<evidence type="ECO:0000256" key="2">
    <source>
        <dbReference type="ARBA" id="ARBA00023110"/>
    </source>
</evidence>
<dbReference type="PROSITE" id="PS00170">
    <property type="entry name" value="CSA_PPIASE_1"/>
    <property type="match status" value="1"/>
</dbReference>
<dbReference type="STRING" id="1420916.AU14_02805"/>
<proteinExistence type="inferred from homology"/>
<dbReference type="OrthoDB" id="9807797at2"/>
<accession>W5YG44</accession>
<dbReference type="PANTHER" id="PTHR43246">
    <property type="entry name" value="PEPTIDYL-PROLYL CIS-TRANS ISOMERASE CYP38, CHLOROPLASTIC"/>
    <property type="match status" value="1"/>
</dbReference>
<keyword evidence="2 4" id="KW-0697">Rotamase</keyword>
<feature type="domain" description="PPIase cyclophilin-type" evidence="5">
    <location>
        <begin position="51"/>
        <end position="201"/>
    </location>
</feature>
<dbReference type="EC" id="5.2.1.8" evidence="4"/>
<sequence length="206" mass="21667">MLNSVKPVRSVIPALILAMSTLLPLGGAHAETAAEAASDTLPSVRVVTSKGPFVLQLRPDVAPKTVENFLEYARGGFYNNTVFHRVIPGFMIQGGGFTKDLTQKPTQDPIVNEAKQTLKNLRGSIAMARTSAPDSATSQFFINVVNNGFLDAGVRGAGYAVFGKVTEGMGVVDAIAGVDTKNARGMANVPVEPVIIESVSVLEPAN</sequence>
<evidence type="ECO:0000256" key="1">
    <source>
        <dbReference type="ARBA" id="ARBA00007365"/>
    </source>
</evidence>
<dbReference type="InterPro" id="IPR029000">
    <property type="entry name" value="Cyclophilin-like_dom_sf"/>
</dbReference>
<comment type="catalytic activity">
    <reaction evidence="4">
        <text>[protein]-peptidylproline (omega=180) = [protein]-peptidylproline (omega=0)</text>
        <dbReference type="Rhea" id="RHEA:16237"/>
        <dbReference type="Rhea" id="RHEA-COMP:10747"/>
        <dbReference type="Rhea" id="RHEA-COMP:10748"/>
        <dbReference type="ChEBI" id="CHEBI:83833"/>
        <dbReference type="ChEBI" id="CHEBI:83834"/>
        <dbReference type="EC" id="5.2.1.8"/>
    </reaction>
</comment>
<dbReference type="HOGENOM" id="CLU_012062_16_9_6"/>
<protein>
    <recommendedName>
        <fullName evidence="4">Peptidyl-prolyl cis-trans isomerase</fullName>
        <shortName evidence="4">PPIase</shortName>
        <ecNumber evidence="4">5.2.1.8</ecNumber>
    </recommendedName>
</protein>
<evidence type="ECO:0000256" key="3">
    <source>
        <dbReference type="ARBA" id="ARBA00023235"/>
    </source>
</evidence>
<evidence type="ECO:0000313" key="6">
    <source>
        <dbReference type="EMBL" id="AHI27955.1"/>
    </source>
</evidence>
<dbReference type="InterPro" id="IPR020892">
    <property type="entry name" value="Cyclophilin-type_PPIase_CS"/>
</dbReference>
<dbReference type="InterPro" id="IPR002130">
    <property type="entry name" value="Cyclophilin-type_PPIase_dom"/>
</dbReference>
<evidence type="ECO:0000256" key="4">
    <source>
        <dbReference type="RuleBase" id="RU363019"/>
    </source>
</evidence>
<gene>
    <name evidence="6" type="ORF">AU14_02805</name>
</gene>
<comment type="similarity">
    <text evidence="1 4">Belongs to the cyclophilin-type PPIase family.</text>
</comment>
<dbReference type="KEGG" id="msx:AU14_02805"/>
<dbReference type="PRINTS" id="PR00153">
    <property type="entry name" value="CSAPPISMRASE"/>
</dbReference>
<evidence type="ECO:0000259" key="5">
    <source>
        <dbReference type="PROSITE" id="PS50072"/>
    </source>
</evidence>
<organism evidence="6 7">
    <name type="scientific">Marinobacter similis</name>
    <dbReference type="NCBI Taxonomy" id="1420916"/>
    <lineage>
        <taxon>Bacteria</taxon>
        <taxon>Pseudomonadati</taxon>
        <taxon>Pseudomonadota</taxon>
        <taxon>Gammaproteobacteria</taxon>
        <taxon>Pseudomonadales</taxon>
        <taxon>Marinobacteraceae</taxon>
        <taxon>Marinobacter</taxon>
    </lineage>
</organism>
<dbReference type="Gene3D" id="2.40.100.10">
    <property type="entry name" value="Cyclophilin-like"/>
    <property type="match status" value="1"/>
</dbReference>
<dbReference type="GO" id="GO:0006457">
    <property type="term" value="P:protein folding"/>
    <property type="evidence" value="ECO:0007669"/>
    <property type="project" value="InterPro"/>
</dbReference>
<name>W5YG44_9GAMM</name>
<keyword evidence="3 4" id="KW-0413">Isomerase</keyword>
<dbReference type="CDD" id="cd01920">
    <property type="entry name" value="cyclophilin_EcCYP_like"/>
    <property type="match status" value="1"/>
</dbReference>
<dbReference type="EMBL" id="CP007151">
    <property type="protein sequence ID" value="AHI27955.1"/>
    <property type="molecule type" value="Genomic_DNA"/>
</dbReference>
<dbReference type="SUPFAM" id="SSF50891">
    <property type="entry name" value="Cyclophilin-like"/>
    <property type="match status" value="1"/>
</dbReference>
<feature type="signal peptide" evidence="4">
    <location>
        <begin position="1"/>
        <end position="30"/>
    </location>
</feature>
<dbReference type="RefSeq" id="WP_041338691.1">
    <property type="nucleotide sequence ID" value="NZ_CP007151.1"/>
</dbReference>
<dbReference type="AlphaFoldDB" id="W5YG44"/>
<feature type="chain" id="PRO_5006531539" description="Peptidyl-prolyl cis-trans isomerase" evidence="4">
    <location>
        <begin position="31"/>
        <end position="206"/>
    </location>
</feature>
<evidence type="ECO:0000313" key="7">
    <source>
        <dbReference type="Proteomes" id="UP000061489"/>
    </source>
</evidence>
<dbReference type="Pfam" id="PF00160">
    <property type="entry name" value="Pro_isomerase"/>
    <property type="match status" value="1"/>
</dbReference>
<dbReference type="GO" id="GO:0003755">
    <property type="term" value="F:peptidyl-prolyl cis-trans isomerase activity"/>
    <property type="evidence" value="ECO:0007669"/>
    <property type="project" value="UniProtKB-UniRule"/>
</dbReference>
<dbReference type="PROSITE" id="PS50072">
    <property type="entry name" value="CSA_PPIASE_2"/>
    <property type="match status" value="1"/>
</dbReference>
<dbReference type="Proteomes" id="UP000061489">
    <property type="component" value="Chromosome"/>
</dbReference>
<reference evidence="6 7" key="1">
    <citation type="journal article" date="2014" name="Genome Announc.">
        <title>Draft Genome Sequences of Marinobacter similis A3d10T and Marinobacter salarius R9SW1T.</title>
        <authorList>
            <person name="Ivanova E.P."/>
            <person name="Ng H.J."/>
            <person name="Webb H.K."/>
            <person name="Feng G."/>
            <person name="Oshima K."/>
            <person name="Hattori M."/>
            <person name="Ohkuma M."/>
            <person name="Sergeev A.F."/>
            <person name="Mikhailov V.V."/>
            <person name="Crawford R.J."/>
            <person name="Sawabe T."/>
        </authorList>
    </citation>
    <scope>NUCLEOTIDE SEQUENCE [LARGE SCALE GENOMIC DNA]</scope>
    <source>
        <strain evidence="6 7">A3d10</strain>
    </source>
</reference>
<comment type="function">
    <text evidence="4">PPIases accelerate the folding of proteins. It catalyzes the cis-trans isomerization of proline imidic peptide bonds in oligopeptides.</text>
</comment>
<dbReference type="InterPro" id="IPR044665">
    <property type="entry name" value="E_coli_cyclophilin_A-like"/>
</dbReference>
<keyword evidence="4" id="KW-0732">Signal</keyword>
<keyword evidence="7" id="KW-1185">Reference proteome</keyword>